<feature type="region of interest" description="Disordered" evidence="1">
    <location>
        <begin position="362"/>
        <end position="399"/>
    </location>
</feature>
<dbReference type="EMBL" id="AOHZ01000044">
    <property type="protein sequence ID" value="ELY56691.1"/>
    <property type="molecule type" value="Genomic_DNA"/>
</dbReference>
<dbReference type="Pfam" id="PF26501">
    <property type="entry name" value="DUF8167"/>
    <property type="match status" value="1"/>
</dbReference>
<keyword evidence="2" id="KW-0812">Transmembrane</keyword>
<dbReference type="AlphaFoldDB" id="L9X5F1"/>
<feature type="domain" description="DUF8167" evidence="5">
    <location>
        <begin position="219"/>
        <end position="316"/>
    </location>
</feature>
<gene>
    <name evidence="6" type="ORF">C493_09965</name>
</gene>
<dbReference type="InterPro" id="IPR058604">
    <property type="entry name" value="DUF8167_3rd"/>
</dbReference>
<comment type="caution">
    <text evidence="6">The sequence shown here is derived from an EMBL/GenBank/DDBJ whole genome shotgun (WGS) entry which is preliminary data.</text>
</comment>
<dbReference type="STRING" id="1227499.C493_09965"/>
<dbReference type="Pfam" id="PF26502">
    <property type="entry name" value="DUF8167_2nd"/>
    <property type="match status" value="1"/>
</dbReference>
<feature type="transmembrane region" description="Helical" evidence="2">
    <location>
        <begin position="47"/>
        <end position="66"/>
    </location>
</feature>
<dbReference type="RefSeq" id="WP_007259278.1">
    <property type="nucleotide sequence ID" value="NZ_AOHZ01000044.1"/>
</dbReference>
<evidence type="ECO:0000256" key="1">
    <source>
        <dbReference type="SAM" id="MobiDB-lite"/>
    </source>
</evidence>
<dbReference type="OrthoDB" id="157524at2157"/>
<dbReference type="eggNOG" id="arCOG07570">
    <property type="taxonomic scope" value="Archaea"/>
</dbReference>
<evidence type="ECO:0000313" key="7">
    <source>
        <dbReference type="Proteomes" id="UP000011602"/>
    </source>
</evidence>
<name>L9X5F1_9EURY</name>
<dbReference type="Proteomes" id="UP000011602">
    <property type="component" value="Unassembled WGS sequence"/>
</dbReference>
<feature type="compositionally biased region" description="Low complexity" evidence="1">
    <location>
        <begin position="385"/>
        <end position="399"/>
    </location>
</feature>
<proteinExistence type="predicted"/>
<evidence type="ECO:0000259" key="3">
    <source>
        <dbReference type="Pfam" id="PF26501"/>
    </source>
</evidence>
<feature type="domain" description="DUF8167" evidence="3">
    <location>
        <begin position="9"/>
        <end position="104"/>
    </location>
</feature>
<protein>
    <recommendedName>
        <fullName evidence="8">RCK C-terminal domain-containing protein</fullName>
    </recommendedName>
</protein>
<keyword evidence="2" id="KW-1133">Transmembrane helix</keyword>
<sequence>MDIDTVATESLLGASYGLLLAVPAGVVIAVAAIGVRYGTRRRIPHTASVPIALALAVVTGYSIGVFDVDPLSAETVRLVTALLVVAPIGAFAGRLGWRLATELPLERSLPLERGRTLSADAIDAVDAMGQVTIRADGDVSAFEGYPPLDPSLRTALETDAWRLPADLPLSELEVRLEDRLRTTYDLEAASVTVDPRGRATITVAPPSSGVSRRVPEGWRAVSVSALLPTGLRPGDDVLAVTDSESVAGTVVSTTDGETVVADGGAATTAASGVTPSLPSAPSAGGEGRLTIAVPTTDAEALLEADHVGVVATPGETTPELEAISLLERDGTAIRTATVTDAIVDAVEDDDSALRIVAVRGAGTSRGGTNRGETTRGETICDNEPSDGTATTSSTDSIDWTFDPDPDAITVGTEAILLGDDGTVLEYRADEPDRQRTEAGR</sequence>
<evidence type="ECO:0000259" key="5">
    <source>
        <dbReference type="Pfam" id="PF26503"/>
    </source>
</evidence>
<evidence type="ECO:0000256" key="2">
    <source>
        <dbReference type="SAM" id="Phobius"/>
    </source>
</evidence>
<evidence type="ECO:0008006" key="8">
    <source>
        <dbReference type="Google" id="ProtNLM"/>
    </source>
</evidence>
<accession>L9X5F1</accession>
<reference evidence="6 7" key="1">
    <citation type="journal article" date="2014" name="PLoS Genet.">
        <title>Phylogenetically driven sequencing of extremely halophilic archaea reveals strategies for static and dynamic osmo-response.</title>
        <authorList>
            <person name="Becker E.A."/>
            <person name="Seitzer P.M."/>
            <person name="Tritt A."/>
            <person name="Larsen D."/>
            <person name="Krusor M."/>
            <person name="Yao A.I."/>
            <person name="Wu D."/>
            <person name="Madern D."/>
            <person name="Eisen J.A."/>
            <person name="Darling A.E."/>
            <person name="Facciotti M.T."/>
        </authorList>
    </citation>
    <scope>NUCLEOTIDE SEQUENCE [LARGE SCALE GENOMIC DNA]</scope>
    <source>
        <strain evidence="6 7">JCM 12255</strain>
    </source>
</reference>
<feature type="domain" description="DUF8167" evidence="4">
    <location>
        <begin position="131"/>
        <end position="205"/>
    </location>
</feature>
<evidence type="ECO:0000313" key="6">
    <source>
        <dbReference type="EMBL" id="ELY56691.1"/>
    </source>
</evidence>
<organism evidence="6 7">
    <name type="scientific">Natronolimnohabitans innermongolicus JCM 12255</name>
    <dbReference type="NCBI Taxonomy" id="1227499"/>
    <lineage>
        <taxon>Archaea</taxon>
        <taxon>Methanobacteriati</taxon>
        <taxon>Methanobacteriota</taxon>
        <taxon>Stenosarchaea group</taxon>
        <taxon>Halobacteria</taxon>
        <taxon>Halobacteriales</taxon>
        <taxon>Natrialbaceae</taxon>
        <taxon>Natronolimnohabitans</taxon>
    </lineage>
</organism>
<dbReference type="InterPro" id="IPR058603">
    <property type="entry name" value="DUF8167_2nd"/>
</dbReference>
<dbReference type="Pfam" id="PF26503">
    <property type="entry name" value="DUF8167_3rd"/>
    <property type="match status" value="1"/>
</dbReference>
<keyword evidence="2" id="KW-0472">Membrane</keyword>
<evidence type="ECO:0000259" key="4">
    <source>
        <dbReference type="Pfam" id="PF26502"/>
    </source>
</evidence>
<dbReference type="PATRIC" id="fig|1227499.3.peg.2019"/>
<feature type="transmembrane region" description="Helical" evidence="2">
    <location>
        <begin position="78"/>
        <end position="97"/>
    </location>
</feature>
<feature type="transmembrane region" description="Helical" evidence="2">
    <location>
        <begin position="12"/>
        <end position="35"/>
    </location>
</feature>
<dbReference type="InterPro" id="IPR058480">
    <property type="entry name" value="DUF8167_N"/>
</dbReference>
<keyword evidence="7" id="KW-1185">Reference proteome</keyword>